<name>A0AAY4B3G2_9TELE</name>
<dbReference type="Pfam" id="PF00001">
    <property type="entry name" value="7tm_1"/>
    <property type="match status" value="2"/>
</dbReference>
<comment type="function">
    <text evidence="14">The muscarinic acetylcholine receptor mediates various cellular responses, including inhibition of adenylate cyclase, breakdown of phosphoinositides and modulation of potassium channels through the action of G proteins.</text>
</comment>
<dbReference type="PANTHER" id="PTHR24247">
    <property type="entry name" value="5-HYDROXYTRYPTAMINE RECEPTOR"/>
    <property type="match status" value="1"/>
</dbReference>
<feature type="transmembrane region" description="Helical" evidence="14">
    <location>
        <begin position="148"/>
        <end position="174"/>
    </location>
</feature>
<keyword evidence="5 14" id="KW-0770">Synapse</keyword>
<reference evidence="17" key="2">
    <citation type="submission" date="2025-08" db="UniProtKB">
        <authorList>
            <consortium name="Ensembl"/>
        </authorList>
    </citation>
    <scope>IDENTIFICATION</scope>
</reference>
<feature type="compositionally biased region" description="Polar residues" evidence="15">
    <location>
        <begin position="330"/>
        <end position="348"/>
    </location>
</feature>
<dbReference type="FunFam" id="1.20.1070.10:FF:000041">
    <property type="entry name" value="Muscarinic acetylcholine receptor"/>
    <property type="match status" value="1"/>
</dbReference>
<evidence type="ECO:0000256" key="12">
    <source>
        <dbReference type="ARBA" id="ARBA00023257"/>
    </source>
</evidence>
<reference evidence="17 18" key="1">
    <citation type="submission" date="2020-06" db="EMBL/GenBank/DDBJ databases">
        <authorList>
            <consortium name="Wellcome Sanger Institute Data Sharing"/>
        </authorList>
    </citation>
    <scope>NUCLEOTIDE SEQUENCE [LARGE SCALE GENOMIC DNA]</scope>
</reference>
<feature type="region of interest" description="Disordered" evidence="15">
    <location>
        <begin position="330"/>
        <end position="421"/>
    </location>
</feature>
<evidence type="ECO:0000256" key="4">
    <source>
        <dbReference type="ARBA" id="ARBA00022989"/>
    </source>
</evidence>
<evidence type="ECO:0000256" key="6">
    <source>
        <dbReference type="ARBA" id="ARBA00023040"/>
    </source>
</evidence>
<dbReference type="GO" id="GO:0030425">
    <property type="term" value="C:dendrite"/>
    <property type="evidence" value="ECO:0007669"/>
    <property type="project" value="TreeGrafter"/>
</dbReference>
<dbReference type="Proteomes" id="UP000694580">
    <property type="component" value="Chromosome 16"/>
</dbReference>
<evidence type="ECO:0000256" key="11">
    <source>
        <dbReference type="ARBA" id="ARBA00023224"/>
    </source>
</evidence>
<feature type="domain" description="G-protein coupled receptors family 1 profile" evidence="16">
    <location>
        <begin position="128"/>
        <end position="545"/>
    </location>
</feature>
<dbReference type="GO" id="GO:0045211">
    <property type="term" value="C:postsynaptic membrane"/>
    <property type="evidence" value="ECO:0007669"/>
    <property type="project" value="UniProtKB-SubCell"/>
</dbReference>
<keyword evidence="9 13" id="KW-0675">Receptor</keyword>
<feature type="transmembrane region" description="Helical" evidence="14">
    <location>
        <begin position="273"/>
        <end position="297"/>
    </location>
</feature>
<evidence type="ECO:0000256" key="3">
    <source>
        <dbReference type="ARBA" id="ARBA00022692"/>
    </source>
</evidence>
<evidence type="ECO:0000256" key="14">
    <source>
        <dbReference type="RuleBase" id="RU361191"/>
    </source>
</evidence>
<dbReference type="PRINTS" id="PR00243">
    <property type="entry name" value="MUSCARINICR"/>
</dbReference>
<evidence type="ECO:0000313" key="18">
    <source>
        <dbReference type="Proteomes" id="UP000694580"/>
    </source>
</evidence>
<proteinExistence type="inferred from homology"/>
<sequence>MTSSAPRRPKSPLPHTHSAHIWRSRSCRSGASRNRDGDAVRDEDGGSEGEPEPCTMNATNSTGLGGLAPWSWNGSLNNASSDGNLSCDVPGSNQSCPMGDDTSSPYKTVEMVFIALVTGSLSFVTIVGNILVMLSIKVNRHLQTVNNYFLFSLACADLIIGVFSMNLYTVYIIKGYWPLGPVVCDLWLALDYVVSNASVMNLLIISFDRYFCVTKPLSYPTRRTTKMAGLMIAAAWILSFILWAPAILFWQFIVGERTVEPGECYIQFLSNPAVTFGTAIAAFYLPVVIMTVLYVHISLASRSRVSKQKPEAKKEKKALKSCGLLKTHILKQNNNNQSPKPSLDTCSSGDAVKNGKLDESVVSTKAESSVHPEEKDSSNDSSTASIAPKDTKEQVNSVAPSEAKPEDNANPDPATAPKLNPTSKWSKIKIVTKQAGDECITAIEIVPPTSGSEGRSIPVNRPRTVARKFASIARSQVKRKRQMAAREKKVTKTIFAILLAFIITWTPYNVMVLISTFCQSCVPDTVWAIGYWLCYVNSTINPACYALCNATFKKTFKNLLICQYKNIGTR</sequence>
<evidence type="ECO:0000256" key="10">
    <source>
        <dbReference type="ARBA" id="ARBA00023180"/>
    </source>
</evidence>
<feature type="compositionally biased region" description="Basic and acidic residues" evidence="15">
    <location>
        <begin position="368"/>
        <end position="378"/>
    </location>
</feature>
<dbReference type="InterPro" id="IPR000995">
    <property type="entry name" value="Musac_Ach_rcpt"/>
</dbReference>
<dbReference type="GO" id="GO:0007197">
    <property type="term" value="P:adenylate cyclase-inhibiting G protein-coupled acetylcholine receptor signaling pathway"/>
    <property type="evidence" value="ECO:0007669"/>
    <property type="project" value="TreeGrafter"/>
</dbReference>
<protein>
    <recommendedName>
        <fullName evidence="14">Muscarinic acetylcholine receptor</fullName>
    </recommendedName>
</protein>
<feature type="transmembrane region" description="Helical" evidence="14">
    <location>
        <begin position="111"/>
        <end position="136"/>
    </location>
</feature>
<keyword evidence="8" id="KW-1015">Disulfide bond</keyword>
<dbReference type="SMART" id="SM01381">
    <property type="entry name" value="7TM_GPCR_Srsx"/>
    <property type="match status" value="1"/>
</dbReference>
<comment type="subcellular location">
    <subcellularLocation>
        <location evidence="14">Cell membrane</location>
        <topology evidence="14">Multi-pass membrane protein</topology>
    </subcellularLocation>
    <subcellularLocation>
        <location evidence="14">Postsynaptic cell membrane</location>
        <topology evidence="14">Multi-pass membrane protein</topology>
    </subcellularLocation>
</comment>
<evidence type="ECO:0000256" key="1">
    <source>
        <dbReference type="ARBA" id="ARBA00022475"/>
    </source>
</evidence>
<keyword evidence="4 14" id="KW-1133">Transmembrane helix</keyword>
<accession>A0AAY4B3G2</accession>
<comment type="similarity">
    <text evidence="14">Belongs to the G-protein coupled receptor 1 family. Muscarinic acetylcholine receptor subfamily.</text>
</comment>
<dbReference type="GO" id="GO:0007187">
    <property type="term" value="P:G protein-coupled receptor signaling pathway, coupled to cyclic nucleotide second messenger"/>
    <property type="evidence" value="ECO:0007669"/>
    <property type="project" value="TreeGrafter"/>
</dbReference>
<dbReference type="InterPro" id="IPR000276">
    <property type="entry name" value="GPCR_Rhodpsn"/>
</dbReference>
<evidence type="ECO:0000256" key="2">
    <source>
        <dbReference type="ARBA" id="ARBA00022553"/>
    </source>
</evidence>
<gene>
    <name evidence="17" type="primary">chrm4a</name>
</gene>
<dbReference type="PRINTS" id="PR00237">
    <property type="entry name" value="GPCRRHODOPSN"/>
</dbReference>
<dbReference type="GO" id="GO:0040012">
    <property type="term" value="P:regulation of locomotion"/>
    <property type="evidence" value="ECO:0007669"/>
    <property type="project" value="InterPro"/>
</dbReference>
<keyword evidence="12 14" id="KW-0628">Postsynaptic cell membrane</keyword>
<dbReference type="InterPro" id="IPR017452">
    <property type="entry name" value="GPCR_Rhodpsn_7TM"/>
</dbReference>
<dbReference type="FunFam" id="1.20.1070.10:FF:000038">
    <property type="entry name" value="Muscarinic acetylcholine receptor"/>
    <property type="match status" value="1"/>
</dbReference>
<dbReference type="Gene3D" id="1.20.1070.10">
    <property type="entry name" value="Rhodopsin 7-helix transmembrane proteins"/>
    <property type="match status" value="2"/>
</dbReference>
<organism evidence="17 18">
    <name type="scientific">Denticeps clupeoides</name>
    <name type="common">denticle herring</name>
    <dbReference type="NCBI Taxonomy" id="299321"/>
    <lineage>
        <taxon>Eukaryota</taxon>
        <taxon>Metazoa</taxon>
        <taxon>Chordata</taxon>
        <taxon>Craniata</taxon>
        <taxon>Vertebrata</taxon>
        <taxon>Euteleostomi</taxon>
        <taxon>Actinopterygii</taxon>
        <taxon>Neopterygii</taxon>
        <taxon>Teleostei</taxon>
        <taxon>Clupei</taxon>
        <taxon>Clupeiformes</taxon>
        <taxon>Denticipitoidei</taxon>
        <taxon>Denticipitidae</taxon>
        <taxon>Denticeps</taxon>
    </lineage>
</organism>
<feature type="region of interest" description="Disordered" evidence="15">
    <location>
        <begin position="1"/>
        <end position="60"/>
    </location>
</feature>
<dbReference type="GeneID" id="114765784"/>
<dbReference type="AlphaFoldDB" id="A0AAY4B3G2"/>
<dbReference type="GO" id="GO:0016907">
    <property type="term" value="F:G protein-coupled acetylcholine receptor activity"/>
    <property type="evidence" value="ECO:0007669"/>
    <property type="project" value="UniProtKB-UniRule"/>
</dbReference>
<keyword evidence="11 13" id="KW-0807">Transducer</keyword>
<evidence type="ECO:0000256" key="13">
    <source>
        <dbReference type="RuleBase" id="RU000688"/>
    </source>
</evidence>
<dbReference type="CDD" id="cd15298">
    <property type="entry name" value="7tmA_mAChR_M4"/>
    <property type="match status" value="1"/>
</dbReference>
<feature type="transmembrane region" description="Helical" evidence="14">
    <location>
        <begin position="228"/>
        <end position="253"/>
    </location>
</feature>
<evidence type="ECO:0000256" key="8">
    <source>
        <dbReference type="ARBA" id="ARBA00023157"/>
    </source>
</evidence>
<evidence type="ECO:0000313" key="17">
    <source>
        <dbReference type="Ensembl" id="ENSDCDP00010015528.1"/>
    </source>
</evidence>
<dbReference type="PROSITE" id="PS50262">
    <property type="entry name" value="G_PROTEIN_RECEP_F1_2"/>
    <property type="match status" value="1"/>
</dbReference>
<dbReference type="GeneTree" id="ENSGT00940000160394"/>
<feature type="compositionally biased region" description="Basic residues" evidence="15">
    <location>
        <begin position="17"/>
        <end position="26"/>
    </location>
</feature>
<dbReference type="GO" id="GO:0004993">
    <property type="term" value="F:G protein-coupled serotonin receptor activity"/>
    <property type="evidence" value="ECO:0007669"/>
    <property type="project" value="TreeGrafter"/>
</dbReference>
<dbReference type="PANTHER" id="PTHR24247:SF180">
    <property type="entry name" value="MUSCARINIC ACETYLCHOLINE RECEPTOR M4"/>
    <property type="match status" value="1"/>
</dbReference>
<keyword evidence="3 13" id="KW-0812">Transmembrane</keyword>
<keyword evidence="2" id="KW-0597">Phosphoprotein</keyword>
<evidence type="ECO:0000256" key="5">
    <source>
        <dbReference type="ARBA" id="ARBA00023018"/>
    </source>
</evidence>
<dbReference type="SUPFAM" id="SSF81321">
    <property type="entry name" value="Family A G protein-coupled receptor-like"/>
    <property type="match status" value="1"/>
</dbReference>
<keyword evidence="6 13" id="KW-0297">G-protein coupled receptor</keyword>
<feature type="compositionally biased region" description="Basic and acidic residues" evidence="15">
    <location>
        <begin position="33"/>
        <end position="44"/>
    </location>
</feature>
<keyword evidence="7 14" id="KW-0472">Membrane</keyword>
<feature type="transmembrane region" description="Helical" evidence="14">
    <location>
        <begin position="186"/>
        <end position="207"/>
    </location>
</feature>
<reference evidence="17" key="3">
    <citation type="submission" date="2025-09" db="UniProtKB">
        <authorList>
            <consortium name="Ensembl"/>
        </authorList>
    </citation>
    <scope>IDENTIFICATION</scope>
</reference>
<dbReference type="Ensembl" id="ENSDCDT00010016401.1">
    <property type="protein sequence ID" value="ENSDCDP00010015528.1"/>
    <property type="gene ID" value="ENSDCDG00010007091.1"/>
</dbReference>
<feature type="transmembrane region" description="Helical" evidence="14">
    <location>
        <begin position="490"/>
        <end position="508"/>
    </location>
</feature>
<dbReference type="RefSeq" id="XP_028812068.1">
    <property type="nucleotide sequence ID" value="XM_028956235.1"/>
</dbReference>
<dbReference type="PRINTS" id="PR00541">
    <property type="entry name" value="MUSCRINICM4R"/>
</dbReference>
<evidence type="ECO:0000256" key="7">
    <source>
        <dbReference type="ARBA" id="ARBA00023136"/>
    </source>
</evidence>
<evidence type="ECO:0000256" key="9">
    <source>
        <dbReference type="ARBA" id="ARBA00023170"/>
    </source>
</evidence>
<dbReference type="InterPro" id="IPR001432">
    <property type="entry name" value="Musac_Ach_M4_rcpt"/>
</dbReference>
<dbReference type="PROSITE" id="PS00237">
    <property type="entry name" value="G_PROTEIN_RECEP_F1_1"/>
    <property type="match status" value="1"/>
</dbReference>
<keyword evidence="10" id="KW-0325">Glycoprotein</keyword>
<evidence type="ECO:0000259" key="16">
    <source>
        <dbReference type="PROSITE" id="PS50262"/>
    </source>
</evidence>
<keyword evidence="1 14" id="KW-1003">Cell membrane</keyword>
<comment type="caution">
    <text evidence="14">Lacks conserved residue(s) required for the propagation of feature annotation.</text>
</comment>
<evidence type="ECO:0000256" key="15">
    <source>
        <dbReference type="SAM" id="MobiDB-lite"/>
    </source>
</evidence>
<keyword evidence="18" id="KW-1185">Reference proteome</keyword>